<proteinExistence type="predicted"/>
<name>A0AB34IRN0_PRYPA</name>
<feature type="region of interest" description="Disordered" evidence="1">
    <location>
        <begin position="159"/>
        <end position="180"/>
    </location>
</feature>
<protein>
    <submittedName>
        <fullName evidence="2">Uncharacterized protein</fullName>
    </submittedName>
</protein>
<dbReference type="EMBL" id="JBGBPQ010000020">
    <property type="protein sequence ID" value="KAL1504119.1"/>
    <property type="molecule type" value="Genomic_DNA"/>
</dbReference>
<evidence type="ECO:0000313" key="2">
    <source>
        <dbReference type="EMBL" id="KAL1504119.1"/>
    </source>
</evidence>
<keyword evidence="3" id="KW-1185">Reference proteome</keyword>
<accession>A0AB34IRN0</accession>
<organism evidence="2 3">
    <name type="scientific">Prymnesium parvum</name>
    <name type="common">Toxic golden alga</name>
    <dbReference type="NCBI Taxonomy" id="97485"/>
    <lineage>
        <taxon>Eukaryota</taxon>
        <taxon>Haptista</taxon>
        <taxon>Haptophyta</taxon>
        <taxon>Prymnesiophyceae</taxon>
        <taxon>Prymnesiales</taxon>
        <taxon>Prymnesiaceae</taxon>
        <taxon>Prymnesium</taxon>
    </lineage>
</organism>
<evidence type="ECO:0000256" key="1">
    <source>
        <dbReference type="SAM" id="MobiDB-lite"/>
    </source>
</evidence>
<feature type="region of interest" description="Disordered" evidence="1">
    <location>
        <begin position="257"/>
        <end position="301"/>
    </location>
</feature>
<sequence>MSLPRVATLPTRTRPHARSAAAACDGFALQRSGPHGDGLSGQIGSVIFPHAEPAEPPRVRPSAASISSTSVEHPLALVGRLPFEDPRPPAARREIPTLGQAGLAAGRLTRRSMPMGAVLTGAEAAAPPHAAAAAPRHEYKHPSYHIHRSSESAVKDLIYGGAPPPAAPAPAAPPPGGAPAGHPLAEIYGWLRAGITQLPKSADGTTNEHAVRAGLEHAGLHLSVDGFAELLARCDVSAEGFPDFDAFCLCVSRPHREVPQPALPPPPEAAPRELAPAREEAEAQEAGQRTAGDHGETGHQTWRHMQVQDDLENRGPIMAPAPTASREASGRSMLRAPLKSSFPLGLKSSHVPVLGANAAHELYGKKRHVTSCKFTSSFNPDHWY</sequence>
<evidence type="ECO:0000313" key="3">
    <source>
        <dbReference type="Proteomes" id="UP001515480"/>
    </source>
</evidence>
<dbReference type="AlphaFoldDB" id="A0AB34IRN0"/>
<gene>
    <name evidence="2" type="ORF">AB1Y20_010529</name>
</gene>
<feature type="compositionally biased region" description="Pro residues" evidence="1">
    <location>
        <begin position="162"/>
        <end position="177"/>
    </location>
</feature>
<dbReference type="Proteomes" id="UP001515480">
    <property type="component" value="Unassembled WGS sequence"/>
</dbReference>
<reference evidence="2 3" key="1">
    <citation type="journal article" date="2024" name="Science">
        <title>Giant polyketide synthase enzymes in the biosynthesis of giant marine polyether toxins.</title>
        <authorList>
            <person name="Fallon T.R."/>
            <person name="Shende V.V."/>
            <person name="Wierzbicki I.H."/>
            <person name="Pendleton A.L."/>
            <person name="Watervoot N.F."/>
            <person name="Auber R.P."/>
            <person name="Gonzalez D.J."/>
            <person name="Wisecaver J.H."/>
            <person name="Moore B.S."/>
        </authorList>
    </citation>
    <scope>NUCLEOTIDE SEQUENCE [LARGE SCALE GENOMIC DNA]</scope>
    <source>
        <strain evidence="2 3">12B1</strain>
    </source>
</reference>
<comment type="caution">
    <text evidence="2">The sequence shown here is derived from an EMBL/GenBank/DDBJ whole genome shotgun (WGS) entry which is preliminary data.</text>
</comment>